<organism evidence="2 3">
    <name type="scientific">Necator americanus</name>
    <name type="common">Human hookworm</name>
    <dbReference type="NCBI Taxonomy" id="51031"/>
    <lineage>
        <taxon>Eukaryota</taxon>
        <taxon>Metazoa</taxon>
        <taxon>Ecdysozoa</taxon>
        <taxon>Nematoda</taxon>
        <taxon>Chromadorea</taxon>
        <taxon>Rhabditida</taxon>
        <taxon>Rhabditina</taxon>
        <taxon>Rhabditomorpha</taxon>
        <taxon>Strongyloidea</taxon>
        <taxon>Ancylostomatidae</taxon>
        <taxon>Bunostominae</taxon>
        <taxon>Necator</taxon>
    </lineage>
</organism>
<protein>
    <submittedName>
        <fullName evidence="2">Uncharacterized protein</fullName>
    </submittedName>
</protein>
<gene>
    <name evidence="2" type="primary">Necator_chrII.g4382</name>
    <name evidence="2" type="ORF">RB195_016590</name>
</gene>
<proteinExistence type="predicted"/>
<reference evidence="2 3" key="1">
    <citation type="submission" date="2023-08" db="EMBL/GenBank/DDBJ databases">
        <title>A Necator americanus chromosomal reference genome.</title>
        <authorList>
            <person name="Ilik V."/>
            <person name="Petrzelkova K.J."/>
            <person name="Pardy F."/>
            <person name="Fuh T."/>
            <person name="Niatou-Singa F.S."/>
            <person name="Gouil Q."/>
            <person name="Baker L."/>
            <person name="Ritchie M.E."/>
            <person name="Jex A.R."/>
            <person name="Gazzola D."/>
            <person name="Li H."/>
            <person name="Toshio Fujiwara R."/>
            <person name="Zhan B."/>
            <person name="Aroian R.V."/>
            <person name="Pafco B."/>
            <person name="Schwarz E.M."/>
        </authorList>
    </citation>
    <scope>NUCLEOTIDE SEQUENCE [LARGE SCALE GENOMIC DNA]</scope>
    <source>
        <strain evidence="2 3">Aroian</strain>
        <tissue evidence="2">Whole animal</tissue>
    </source>
</reference>
<keyword evidence="3" id="KW-1185">Reference proteome</keyword>
<comment type="caution">
    <text evidence="2">The sequence shown here is derived from an EMBL/GenBank/DDBJ whole genome shotgun (WGS) entry which is preliminary data.</text>
</comment>
<evidence type="ECO:0000313" key="3">
    <source>
        <dbReference type="Proteomes" id="UP001303046"/>
    </source>
</evidence>
<dbReference type="EMBL" id="JAVFWL010000002">
    <property type="protein sequence ID" value="KAK6732294.1"/>
    <property type="molecule type" value="Genomic_DNA"/>
</dbReference>
<feature type="compositionally biased region" description="Basic and acidic residues" evidence="1">
    <location>
        <begin position="30"/>
        <end position="47"/>
    </location>
</feature>
<sequence>MLVMKRASNETFVARLRAANMGFCAATTTMDRRSGGEDGPRLVDRSAQDFPPPLRNAAVGGMHSAAQCSRAMTVRSVQIPRPSRFCAHFSDSFTSLLAFVVPPLVIVSHPPTNGSRETVQY</sequence>
<evidence type="ECO:0000313" key="2">
    <source>
        <dbReference type="EMBL" id="KAK6732294.1"/>
    </source>
</evidence>
<name>A0ABR1C179_NECAM</name>
<evidence type="ECO:0000256" key="1">
    <source>
        <dbReference type="SAM" id="MobiDB-lite"/>
    </source>
</evidence>
<dbReference type="Proteomes" id="UP001303046">
    <property type="component" value="Unassembled WGS sequence"/>
</dbReference>
<feature type="region of interest" description="Disordered" evidence="1">
    <location>
        <begin position="30"/>
        <end position="50"/>
    </location>
</feature>
<accession>A0ABR1C179</accession>